<feature type="transmembrane region" description="Helical" evidence="2">
    <location>
        <begin position="75"/>
        <end position="97"/>
    </location>
</feature>
<dbReference type="EMBL" id="JAAIJR010000145">
    <property type="protein sequence ID" value="NEX22981.1"/>
    <property type="molecule type" value="Genomic_DNA"/>
</dbReference>
<gene>
    <name evidence="4" type="ORF">G3480_22215</name>
</gene>
<feature type="region of interest" description="Disordered" evidence="1">
    <location>
        <begin position="171"/>
        <end position="203"/>
    </location>
</feature>
<protein>
    <submittedName>
        <fullName evidence="4">LysM peptidoglycan-binding domain-containing protein</fullName>
    </submittedName>
</protein>
<feature type="compositionally biased region" description="Basic and acidic residues" evidence="1">
    <location>
        <begin position="186"/>
        <end position="203"/>
    </location>
</feature>
<sequence>MNECPVCGKGGVDEAAAQCPQCHADLECFALLDALHEEAPASPPDGQVPNRASGPVRELLGDGGSSHAPRSRWRWVVLGVGLALSMLLAVLVTQILVLRQLSSGPPAAAQTQEADSTAAALQAMVGEIAPLVRRLETLEGQLRDLGAEQAKTLDQVTAASRQVAQVAALVQGGRDEPARPPTPGAPDRETAPGREKAPEPALHHHLRPDETLWSIAKRYYGHGWLYPVLIEQNPGLGVYHGGVGMLSLFADPARALDLYRQITPPGAEGRLFRYQVQPGDDWHGLARRFLGRPRRAPELIALNPGSDLAPGSRILIPLE</sequence>
<dbReference type="AlphaFoldDB" id="A0A6P1E0Z3"/>
<organism evidence="4 5">
    <name type="scientific">Thiorhodococcus mannitoliphagus</name>
    <dbReference type="NCBI Taxonomy" id="329406"/>
    <lineage>
        <taxon>Bacteria</taxon>
        <taxon>Pseudomonadati</taxon>
        <taxon>Pseudomonadota</taxon>
        <taxon>Gammaproteobacteria</taxon>
        <taxon>Chromatiales</taxon>
        <taxon>Chromatiaceae</taxon>
        <taxon>Thiorhodococcus</taxon>
    </lineage>
</organism>
<reference evidence="5" key="1">
    <citation type="journal article" date="2020" name="Microbiol. Resour. Announc.">
        <title>Draft Genome Sequences of Thiorhodococcus mannitoliphagus and Thiorhodococcus minor, Purple Sulfur Photosynthetic Bacteria in the Gammaproteobacterial Family Chromatiaceae.</title>
        <authorList>
            <person name="Aviles F.A."/>
            <person name="Meyer T.E."/>
            <person name="Kyndt J.A."/>
        </authorList>
    </citation>
    <scope>NUCLEOTIDE SEQUENCE [LARGE SCALE GENOMIC DNA]</scope>
    <source>
        <strain evidence="5">DSM 18266</strain>
    </source>
</reference>
<dbReference type="Pfam" id="PF01476">
    <property type="entry name" value="LysM"/>
    <property type="match status" value="1"/>
</dbReference>
<keyword evidence="2" id="KW-0472">Membrane</keyword>
<name>A0A6P1E0Z3_9GAMM</name>
<evidence type="ECO:0000259" key="3">
    <source>
        <dbReference type="Pfam" id="PF01476"/>
    </source>
</evidence>
<proteinExistence type="predicted"/>
<feature type="region of interest" description="Disordered" evidence="1">
    <location>
        <begin position="39"/>
        <end position="69"/>
    </location>
</feature>
<evidence type="ECO:0000256" key="1">
    <source>
        <dbReference type="SAM" id="MobiDB-lite"/>
    </source>
</evidence>
<feature type="domain" description="LysM" evidence="3">
    <location>
        <begin position="205"/>
        <end position="236"/>
    </location>
</feature>
<dbReference type="Proteomes" id="UP000471640">
    <property type="component" value="Unassembled WGS sequence"/>
</dbReference>
<evidence type="ECO:0000313" key="4">
    <source>
        <dbReference type="EMBL" id="NEX22981.1"/>
    </source>
</evidence>
<accession>A0A6P1E0Z3</accession>
<evidence type="ECO:0000313" key="5">
    <source>
        <dbReference type="Proteomes" id="UP000471640"/>
    </source>
</evidence>
<evidence type="ECO:0000256" key="2">
    <source>
        <dbReference type="SAM" id="Phobius"/>
    </source>
</evidence>
<reference evidence="4 5" key="2">
    <citation type="submission" date="2020-02" db="EMBL/GenBank/DDBJ databases">
        <title>Genome sequences of Thiorhodococcus mannitoliphagus and Thiorhodococcus minor, purple sulfur photosynthetic bacteria in the gammaproteobacterial family, Chromatiaceae.</title>
        <authorList>
            <person name="Aviles F.A."/>
            <person name="Meyer T.E."/>
            <person name="Kyndt J.A."/>
        </authorList>
    </citation>
    <scope>NUCLEOTIDE SEQUENCE [LARGE SCALE GENOMIC DNA]</scope>
    <source>
        <strain evidence="4 5">DSM 18266</strain>
    </source>
</reference>
<dbReference type="CDD" id="cd00118">
    <property type="entry name" value="LysM"/>
    <property type="match status" value="2"/>
</dbReference>
<keyword evidence="5" id="KW-1185">Reference proteome</keyword>
<keyword evidence="2" id="KW-0812">Transmembrane</keyword>
<dbReference type="RefSeq" id="WP_164656186.1">
    <property type="nucleotide sequence ID" value="NZ_JAAIJR010000145.1"/>
</dbReference>
<comment type="caution">
    <text evidence="4">The sequence shown here is derived from an EMBL/GenBank/DDBJ whole genome shotgun (WGS) entry which is preliminary data.</text>
</comment>
<keyword evidence="2" id="KW-1133">Transmembrane helix</keyword>
<dbReference type="InterPro" id="IPR018392">
    <property type="entry name" value="LysM"/>
</dbReference>